<keyword evidence="10" id="KW-1185">Reference proteome</keyword>
<sequence length="90" mass="10338">MNKQLIVRGKVQGVGFRYSAQQEAQKMGLTGWVKNKQDGSVELEVEGSDRKVDDFIQKLQDGLNRSIYVEDIMVHKETSQKGYEDFSIKR</sequence>
<evidence type="ECO:0000256" key="1">
    <source>
        <dbReference type="ARBA" id="ARBA00005614"/>
    </source>
</evidence>
<dbReference type="InterPro" id="IPR017968">
    <property type="entry name" value="Acylphosphatase_CS"/>
</dbReference>
<organism evidence="9 10">
    <name type="scientific">Virgibacillus xinjiangensis</name>
    <dbReference type="NCBI Taxonomy" id="393090"/>
    <lineage>
        <taxon>Bacteria</taxon>
        <taxon>Bacillati</taxon>
        <taxon>Bacillota</taxon>
        <taxon>Bacilli</taxon>
        <taxon>Bacillales</taxon>
        <taxon>Bacillaceae</taxon>
        <taxon>Virgibacillus</taxon>
    </lineage>
</organism>
<proteinExistence type="inferred from homology"/>
<evidence type="ECO:0000256" key="6">
    <source>
        <dbReference type="RuleBase" id="RU000553"/>
    </source>
</evidence>
<dbReference type="PANTHER" id="PTHR47268:SF4">
    <property type="entry name" value="ACYLPHOSPHATASE"/>
    <property type="match status" value="1"/>
</dbReference>
<dbReference type="Proteomes" id="UP001595279">
    <property type="component" value="Unassembled WGS sequence"/>
</dbReference>
<dbReference type="InterPro" id="IPR001792">
    <property type="entry name" value="Acylphosphatase-like_dom"/>
</dbReference>
<dbReference type="InterPro" id="IPR036046">
    <property type="entry name" value="Acylphosphatase-like_dom_sf"/>
</dbReference>
<dbReference type="PROSITE" id="PS00151">
    <property type="entry name" value="ACYLPHOSPHATASE_2"/>
    <property type="match status" value="1"/>
</dbReference>
<dbReference type="Pfam" id="PF00708">
    <property type="entry name" value="Acylphosphatase"/>
    <property type="match status" value="1"/>
</dbReference>
<dbReference type="PROSITE" id="PS51160">
    <property type="entry name" value="ACYLPHOSPHATASE_3"/>
    <property type="match status" value="1"/>
</dbReference>
<evidence type="ECO:0000259" key="8">
    <source>
        <dbReference type="PROSITE" id="PS51160"/>
    </source>
</evidence>
<name>A0ABV7CRI5_9BACI</name>
<dbReference type="PROSITE" id="PS00150">
    <property type="entry name" value="ACYLPHOSPHATASE_1"/>
    <property type="match status" value="1"/>
</dbReference>
<dbReference type="PRINTS" id="PR00112">
    <property type="entry name" value="ACYLPHPHTASE"/>
</dbReference>
<feature type="active site" evidence="5">
    <location>
        <position position="35"/>
    </location>
</feature>
<dbReference type="EMBL" id="JBHRSA010000004">
    <property type="protein sequence ID" value="MFC3038879.1"/>
    <property type="molecule type" value="Genomic_DNA"/>
</dbReference>
<dbReference type="Gene3D" id="3.30.70.100">
    <property type="match status" value="1"/>
</dbReference>
<evidence type="ECO:0000256" key="3">
    <source>
        <dbReference type="ARBA" id="ARBA00015991"/>
    </source>
</evidence>
<feature type="domain" description="Acylphosphatase-like" evidence="8">
    <location>
        <begin position="2"/>
        <end position="90"/>
    </location>
</feature>
<evidence type="ECO:0000256" key="5">
    <source>
        <dbReference type="PROSITE-ProRule" id="PRU00520"/>
    </source>
</evidence>
<evidence type="ECO:0000256" key="4">
    <source>
        <dbReference type="ARBA" id="ARBA00047645"/>
    </source>
</evidence>
<comment type="caution">
    <text evidence="9">The sequence shown here is derived from an EMBL/GenBank/DDBJ whole genome shotgun (WGS) entry which is preliminary data.</text>
</comment>
<dbReference type="InterPro" id="IPR020456">
    <property type="entry name" value="Acylphosphatase"/>
</dbReference>
<feature type="active site" evidence="5">
    <location>
        <position position="17"/>
    </location>
</feature>
<comment type="catalytic activity">
    <reaction evidence="4 5 6">
        <text>an acyl phosphate + H2O = a carboxylate + phosphate + H(+)</text>
        <dbReference type="Rhea" id="RHEA:14965"/>
        <dbReference type="ChEBI" id="CHEBI:15377"/>
        <dbReference type="ChEBI" id="CHEBI:15378"/>
        <dbReference type="ChEBI" id="CHEBI:29067"/>
        <dbReference type="ChEBI" id="CHEBI:43474"/>
        <dbReference type="ChEBI" id="CHEBI:59918"/>
        <dbReference type="EC" id="3.6.1.7"/>
    </reaction>
</comment>
<dbReference type="PANTHER" id="PTHR47268">
    <property type="entry name" value="ACYLPHOSPHATASE"/>
    <property type="match status" value="1"/>
</dbReference>
<evidence type="ECO:0000256" key="2">
    <source>
        <dbReference type="ARBA" id="ARBA00012150"/>
    </source>
</evidence>
<evidence type="ECO:0000256" key="7">
    <source>
        <dbReference type="RuleBase" id="RU004168"/>
    </source>
</evidence>
<dbReference type="RefSeq" id="WP_390267202.1">
    <property type="nucleotide sequence ID" value="NZ_JBHRSA010000004.1"/>
</dbReference>
<accession>A0ABV7CRI5</accession>
<keyword evidence="5 6" id="KW-0378">Hydrolase</keyword>
<dbReference type="SUPFAM" id="SSF54975">
    <property type="entry name" value="Acylphosphatase/BLUF domain-like"/>
    <property type="match status" value="1"/>
</dbReference>
<comment type="similarity">
    <text evidence="1 7">Belongs to the acylphosphatase family.</text>
</comment>
<dbReference type="EC" id="3.6.1.7" evidence="2 5"/>
<protein>
    <recommendedName>
        <fullName evidence="3 5">Acylphosphatase</fullName>
        <ecNumber evidence="2 5">3.6.1.7</ecNumber>
    </recommendedName>
</protein>
<evidence type="ECO:0000313" key="9">
    <source>
        <dbReference type="EMBL" id="MFC3038879.1"/>
    </source>
</evidence>
<evidence type="ECO:0000313" key="10">
    <source>
        <dbReference type="Proteomes" id="UP001595279"/>
    </source>
</evidence>
<gene>
    <name evidence="9" type="ORF">ACFOGI_01260</name>
</gene>
<reference evidence="10" key="1">
    <citation type="journal article" date="2019" name="Int. J. Syst. Evol. Microbiol.">
        <title>The Global Catalogue of Microorganisms (GCM) 10K type strain sequencing project: providing services to taxonomists for standard genome sequencing and annotation.</title>
        <authorList>
            <consortium name="The Broad Institute Genomics Platform"/>
            <consortium name="The Broad Institute Genome Sequencing Center for Infectious Disease"/>
            <person name="Wu L."/>
            <person name="Ma J."/>
        </authorList>
    </citation>
    <scope>NUCLEOTIDE SEQUENCE [LARGE SCALE GENOMIC DNA]</scope>
    <source>
        <strain evidence="10">KCTC 13128</strain>
    </source>
</reference>